<evidence type="ECO:0000256" key="1">
    <source>
        <dbReference type="SAM" id="Phobius"/>
    </source>
</evidence>
<accession>A0A0D2J5U2</accession>
<dbReference type="AlphaFoldDB" id="A0A0D2J5U2"/>
<evidence type="ECO:0000313" key="3">
    <source>
        <dbReference type="Proteomes" id="UP000032233"/>
    </source>
</evidence>
<reference evidence="2 3" key="1">
    <citation type="submission" date="2013-11" db="EMBL/GenBank/DDBJ databases">
        <title>Metagenomic analysis of a methanogenic consortium involved in long chain n-alkane degradation.</title>
        <authorList>
            <person name="Davidova I.A."/>
            <person name="Callaghan A.V."/>
            <person name="Wawrik B."/>
            <person name="Pruitt S."/>
            <person name="Marks C."/>
            <person name="Duncan K.E."/>
            <person name="Suflita J.M."/>
        </authorList>
    </citation>
    <scope>NUCLEOTIDE SEQUENCE [LARGE SCALE GENOMIC DNA]</scope>
    <source>
        <strain evidence="2 3">SPR</strain>
    </source>
</reference>
<keyword evidence="1" id="KW-0472">Membrane</keyword>
<sequence length="214" mass="22321">MAQRRVIGPTAWLVGGAGLFIGAIAAWLTSQGNPGNMGLCIACFWRDIAGYFMGSQTGQAGLAYIRPEIIGIMLGALAAALITKEFRPRGGSAPLLRFVLGFIFMVAALVFLGCTVRVWVRLGGGDLTAIWGAVGIVIGVVIGVFVLRKGFNLGRAKQLAAPLGWVLPAIAVVLLVFALVTEYGAKPEWATLTPAKGKAVVPGEVVVTTDGDVI</sequence>
<dbReference type="STRING" id="1429043.X474_26375"/>
<feature type="transmembrane region" description="Helical" evidence="1">
    <location>
        <begin position="95"/>
        <end position="122"/>
    </location>
</feature>
<evidence type="ECO:0000313" key="2">
    <source>
        <dbReference type="EMBL" id="KIX11056.1"/>
    </source>
</evidence>
<dbReference type="InterPro" id="IPR026366">
    <property type="entry name" value="Seleno_YedE"/>
</dbReference>
<feature type="transmembrane region" description="Helical" evidence="1">
    <location>
        <begin position="12"/>
        <end position="29"/>
    </location>
</feature>
<name>A0A0D2J5U2_9BACT</name>
<keyword evidence="1" id="KW-1133">Transmembrane helix</keyword>
<gene>
    <name evidence="2" type="ORF">X474_26375</name>
</gene>
<dbReference type="NCBIfam" id="TIGR04112">
    <property type="entry name" value="seleno_YedE"/>
    <property type="match status" value="1"/>
</dbReference>
<comment type="caution">
    <text evidence="2">The sequence shown here is derived from an EMBL/GenBank/DDBJ whole genome shotgun (WGS) entry which is preliminary data.</text>
</comment>
<keyword evidence="3" id="KW-1185">Reference proteome</keyword>
<feature type="transmembrane region" description="Helical" evidence="1">
    <location>
        <begin position="159"/>
        <end position="180"/>
    </location>
</feature>
<keyword evidence="1" id="KW-0812">Transmembrane</keyword>
<dbReference type="Proteomes" id="UP000032233">
    <property type="component" value="Unassembled WGS sequence"/>
</dbReference>
<proteinExistence type="predicted"/>
<feature type="transmembrane region" description="Helical" evidence="1">
    <location>
        <begin position="128"/>
        <end position="147"/>
    </location>
</feature>
<organism evidence="2 3">
    <name type="scientific">Dethiosulfatarculus sandiegensis</name>
    <dbReference type="NCBI Taxonomy" id="1429043"/>
    <lineage>
        <taxon>Bacteria</taxon>
        <taxon>Pseudomonadati</taxon>
        <taxon>Thermodesulfobacteriota</taxon>
        <taxon>Desulfarculia</taxon>
        <taxon>Desulfarculales</taxon>
        <taxon>Desulfarculaceae</taxon>
        <taxon>Dethiosulfatarculus</taxon>
    </lineage>
</organism>
<dbReference type="Pfam" id="PF04143">
    <property type="entry name" value="Sulf_transp"/>
    <property type="match status" value="1"/>
</dbReference>
<dbReference type="InParanoid" id="A0A0D2J5U2"/>
<dbReference type="InterPro" id="IPR007272">
    <property type="entry name" value="Sulf_transp_TsuA/YedE"/>
</dbReference>
<protein>
    <submittedName>
        <fullName evidence="2">Uncharacterized protein</fullName>
    </submittedName>
</protein>
<feature type="transmembrane region" description="Helical" evidence="1">
    <location>
        <begin position="63"/>
        <end position="83"/>
    </location>
</feature>
<dbReference type="EMBL" id="AZAC01000071">
    <property type="protein sequence ID" value="KIX11056.1"/>
    <property type="molecule type" value="Genomic_DNA"/>
</dbReference>
<dbReference type="OrthoDB" id="3190590at2"/>
<feature type="non-terminal residue" evidence="2">
    <location>
        <position position="214"/>
    </location>
</feature>